<dbReference type="InterPro" id="IPR029016">
    <property type="entry name" value="GAF-like_dom_sf"/>
</dbReference>
<dbReference type="PATRIC" id="fig|762836.4.peg.757"/>
<dbReference type="GO" id="GO:1902201">
    <property type="term" value="P:negative regulation of bacterial-type flagellum-dependent cell motility"/>
    <property type="evidence" value="ECO:0007669"/>
    <property type="project" value="TreeGrafter"/>
</dbReference>
<evidence type="ECO:0000259" key="3">
    <source>
        <dbReference type="PROSITE" id="PS50887"/>
    </source>
</evidence>
<proteinExistence type="predicted"/>
<comment type="caution">
    <text evidence="4">The sequence shown here is derived from an EMBL/GenBank/DDBJ whole genome shotgun (WGS) entry which is preliminary data.</text>
</comment>
<dbReference type="OrthoDB" id="5571399at2"/>
<dbReference type="GO" id="GO:0005886">
    <property type="term" value="C:plasma membrane"/>
    <property type="evidence" value="ECO:0007669"/>
    <property type="project" value="TreeGrafter"/>
</dbReference>
<protein>
    <recommendedName>
        <fullName evidence="1">diguanylate cyclase</fullName>
        <ecNumber evidence="1">2.7.7.65</ecNumber>
    </recommendedName>
</protein>
<dbReference type="SUPFAM" id="SSF55073">
    <property type="entry name" value="Nucleotide cyclase"/>
    <property type="match status" value="1"/>
</dbReference>
<dbReference type="EMBL" id="LROM01000048">
    <property type="protein sequence ID" value="OFA08458.1"/>
    <property type="molecule type" value="Genomic_DNA"/>
</dbReference>
<feature type="domain" description="GGDEF" evidence="3">
    <location>
        <begin position="216"/>
        <end position="350"/>
    </location>
</feature>
<dbReference type="Proteomes" id="UP000175989">
    <property type="component" value="Unassembled WGS sequence"/>
</dbReference>
<name>A0A1E7X6F4_9BURK</name>
<dbReference type="InterPro" id="IPR029787">
    <property type="entry name" value="Nucleotide_cyclase"/>
</dbReference>
<dbReference type="Pfam" id="PF00990">
    <property type="entry name" value="GGDEF"/>
    <property type="match status" value="1"/>
</dbReference>
<dbReference type="GO" id="GO:0052621">
    <property type="term" value="F:diguanylate cyclase activity"/>
    <property type="evidence" value="ECO:0007669"/>
    <property type="project" value="UniProtKB-EC"/>
</dbReference>
<evidence type="ECO:0000313" key="4">
    <source>
        <dbReference type="EMBL" id="OFA08458.1"/>
    </source>
</evidence>
<organism evidence="4 5">
    <name type="scientific">Duganella phyllosphaerae</name>
    <dbReference type="NCBI Taxonomy" id="762836"/>
    <lineage>
        <taxon>Bacteria</taxon>
        <taxon>Pseudomonadati</taxon>
        <taxon>Pseudomonadota</taxon>
        <taxon>Betaproteobacteria</taxon>
        <taxon>Burkholderiales</taxon>
        <taxon>Oxalobacteraceae</taxon>
        <taxon>Telluria group</taxon>
        <taxon>Duganella</taxon>
    </lineage>
</organism>
<dbReference type="PANTHER" id="PTHR45138:SF9">
    <property type="entry name" value="DIGUANYLATE CYCLASE DGCM-RELATED"/>
    <property type="match status" value="1"/>
</dbReference>
<evidence type="ECO:0000313" key="5">
    <source>
        <dbReference type="Proteomes" id="UP000175989"/>
    </source>
</evidence>
<dbReference type="RefSeq" id="WP_070246461.1">
    <property type="nucleotide sequence ID" value="NZ_LROM01000048.1"/>
</dbReference>
<dbReference type="InterPro" id="IPR000160">
    <property type="entry name" value="GGDEF_dom"/>
</dbReference>
<dbReference type="PROSITE" id="PS50887">
    <property type="entry name" value="GGDEF"/>
    <property type="match status" value="1"/>
</dbReference>
<evidence type="ECO:0000256" key="1">
    <source>
        <dbReference type="ARBA" id="ARBA00012528"/>
    </source>
</evidence>
<dbReference type="GO" id="GO:0043709">
    <property type="term" value="P:cell adhesion involved in single-species biofilm formation"/>
    <property type="evidence" value="ECO:0007669"/>
    <property type="project" value="TreeGrafter"/>
</dbReference>
<comment type="catalytic activity">
    <reaction evidence="2">
        <text>2 GTP = 3',3'-c-di-GMP + 2 diphosphate</text>
        <dbReference type="Rhea" id="RHEA:24898"/>
        <dbReference type="ChEBI" id="CHEBI:33019"/>
        <dbReference type="ChEBI" id="CHEBI:37565"/>
        <dbReference type="ChEBI" id="CHEBI:58805"/>
        <dbReference type="EC" id="2.7.7.65"/>
    </reaction>
</comment>
<accession>A0A1E7X6F4</accession>
<dbReference type="SMART" id="SM00267">
    <property type="entry name" value="GGDEF"/>
    <property type="match status" value="1"/>
</dbReference>
<dbReference type="AlphaFoldDB" id="A0A1E7X6F4"/>
<dbReference type="Gene3D" id="3.30.70.270">
    <property type="match status" value="1"/>
</dbReference>
<dbReference type="CDD" id="cd01949">
    <property type="entry name" value="GGDEF"/>
    <property type="match status" value="1"/>
</dbReference>
<dbReference type="InterPro" id="IPR003018">
    <property type="entry name" value="GAF"/>
</dbReference>
<dbReference type="NCBIfam" id="TIGR00254">
    <property type="entry name" value="GGDEF"/>
    <property type="match status" value="1"/>
</dbReference>
<dbReference type="InterPro" id="IPR050469">
    <property type="entry name" value="Diguanylate_Cyclase"/>
</dbReference>
<dbReference type="PANTHER" id="PTHR45138">
    <property type="entry name" value="REGULATORY COMPONENTS OF SENSORY TRANSDUCTION SYSTEM"/>
    <property type="match status" value="1"/>
</dbReference>
<dbReference type="FunFam" id="3.30.70.270:FF:000001">
    <property type="entry name" value="Diguanylate cyclase domain protein"/>
    <property type="match status" value="1"/>
</dbReference>
<dbReference type="Pfam" id="PF01590">
    <property type="entry name" value="GAF"/>
    <property type="match status" value="1"/>
</dbReference>
<reference evidence="5" key="1">
    <citation type="journal article" date="2016" name="Front. Microbiol.">
        <title>Molecular Keys to the Janthinobacterium and Duganella spp. Interaction with the Plant Pathogen Fusarium graminearum.</title>
        <authorList>
            <person name="Haack F.S."/>
            <person name="Poehlein A."/>
            <person name="Kroger C."/>
            <person name="Voigt C.A."/>
            <person name="Piepenbring M."/>
            <person name="Bode H.B."/>
            <person name="Daniel R."/>
            <person name="Schafer W."/>
            <person name="Streit W.R."/>
        </authorList>
    </citation>
    <scope>NUCLEOTIDE SEQUENCE [LARGE SCALE GENOMIC DNA]</scope>
    <source>
        <strain evidence="5">T54</strain>
    </source>
</reference>
<keyword evidence="5" id="KW-1185">Reference proteome</keyword>
<gene>
    <name evidence="4" type="primary">pleD_2</name>
    <name evidence="4" type="ORF">DUPY_07150</name>
</gene>
<dbReference type="Gene3D" id="3.30.450.40">
    <property type="match status" value="1"/>
</dbReference>
<dbReference type="EC" id="2.7.7.65" evidence="1"/>
<dbReference type="InterPro" id="IPR043128">
    <property type="entry name" value="Rev_trsase/Diguanyl_cyclase"/>
</dbReference>
<sequence length="353" mass="38920">MQAAEHVTSPATARPVVDNFRLAALHRYHILDTPACEDFSFLTELAARLCNVPYAFVSLVDADRVWVKACTGMQLGQLPRNDSYCSLAVLGTPDLEIPDLQGDPRTAHLPLTVTSPFMRRYSSVALMSSDGFAIGALCVLDTKPGYLDRQQRAMLVKLAHQVMALIELRASEKTLAATVRELEQLATTDELTGLHNRRSLLHRLRFETARAKRFRAPVSAVMVDLDYFKRINDEFGHAAGDQVLAAIGQLVRDHVREIDVAGRYGGEELCVVLPNTALDGAMHFAESLRLRIAAQTHEIGPRMLAVTASFGVGTFDHFDVADAESLLRQADAALYRAKRGGRNRVEGPSTERL</sequence>
<dbReference type="SUPFAM" id="SSF55781">
    <property type="entry name" value="GAF domain-like"/>
    <property type="match status" value="1"/>
</dbReference>
<evidence type="ECO:0000256" key="2">
    <source>
        <dbReference type="ARBA" id="ARBA00034247"/>
    </source>
</evidence>